<keyword evidence="2 12" id="KW-0436">Ligase</keyword>
<dbReference type="Pfam" id="PF03119">
    <property type="entry name" value="DNA_ligase_ZBD"/>
    <property type="match status" value="1"/>
</dbReference>
<dbReference type="SUPFAM" id="SSF52113">
    <property type="entry name" value="BRCT domain"/>
    <property type="match status" value="1"/>
</dbReference>
<dbReference type="PIRSF" id="PIRSF001604">
    <property type="entry name" value="LigA"/>
    <property type="match status" value="1"/>
</dbReference>
<evidence type="ECO:0000256" key="6">
    <source>
        <dbReference type="ARBA" id="ARBA00022833"/>
    </source>
</evidence>
<dbReference type="NCBIfam" id="NF005932">
    <property type="entry name" value="PRK07956.1"/>
    <property type="match status" value="1"/>
</dbReference>
<dbReference type="GO" id="GO:0005829">
    <property type="term" value="C:cytosol"/>
    <property type="evidence" value="ECO:0007669"/>
    <property type="project" value="TreeGrafter"/>
</dbReference>
<dbReference type="InterPro" id="IPR001679">
    <property type="entry name" value="DNA_ligase"/>
</dbReference>
<feature type="binding site" evidence="12">
    <location>
        <begin position="44"/>
        <end position="48"/>
    </location>
    <ligand>
        <name>NAD(+)</name>
        <dbReference type="ChEBI" id="CHEBI:57540"/>
    </ligand>
</feature>
<keyword evidence="7 12" id="KW-0460">Magnesium</keyword>
<feature type="binding site" evidence="12">
    <location>
        <position position="302"/>
    </location>
    <ligand>
        <name>NAD(+)</name>
        <dbReference type="ChEBI" id="CHEBI:57540"/>
    </ligand>
</feature>
<dbReference type="Gene3D" id="2.40.50.140">
    <property type="entry name" value="Nucleic acid-binding proteins"/>
    <property type="match status" value="1"/>
</dbReference>
<evidence type="ECO:0000313" key="15">
    <source>
        <dbReference type="EMBL" id="CDZ36766.1"/>
    </source>
</evidence>
<keyword evidence="4 12" id="KW-0479">Metal-binding</keyword>
<dbReference type="Pfam" id="PF12826">
    <property type="entry name" value="HHH_2"/>
    <property type="match status" value="1"/>
</dbReference>
<evidence type="ECO:0000256" key="12">
    <source>
        <dbReference type="HAMAP-Rule" id="MF_01588"/>
    </source>
</evidence>
<keyword evidence="10 12" id="KW-0464">Manganese</keyword>
<dbReference type="InterPro" id="IPR013840">
    <property type="entry name" value="DNAligase_N"/>
</dbReference>
<dbReference type="GO" id="GO:0003911">
    <property type="term" value="F:DNA ligase (NAD+) activity"/>
    <property type="evidence" value="ECO:0007669"/>
    <property type="project" value="UniProtKB-UniRule"/>
</dbReference>
<dbReference type="InterPro" id="IPR012340">
    <property type="entry name" value="NA-bd_OB-fold"/>
</dbReference>
<dbReference type="Gene3D" id="6.20.10.30">
    <property type="match status" value="1"/>
</dbReference>
<protein>
    <recommendedName>
        <fullName evidence="12 13">DNA ligase</fullName>
        <ecNumber evidence="12 13">6.5.1.2</ecNumber>
    </recommendedName>
    <alternativeName>
        <fullName evidence="12">Polydeoxyribonucleotide synthase [NAD(+)]</fullName>
    </alternativeName>
</protein>
<feature type="active site" description="N6-AMP-lysine intermediate" evidence="12">
    <location>
        <position position="129"/>
    </location>
</feature>
<gene>
    <name evidence="12" type="primary">ligA</name>
    <name evidence="15" type="ORF">NGAL_HAMBI1145_35260</name>
</gene>
<accession>A0A0T7FP27</accession>
<evidence type="ECO:0000259" key="14">
    <source>
        <dbReference type="PROSITE" id="PS50172"/>
    </source>
</evidence>
<dbReference type="NCBIfam" id="TIGR00575">
    <property type="entry name" value="dnlj"/>
    <property type="match status" value="1"/>
</dbReference>
<dbReference type="RefSeq" id="WP_046667591.1">
    <property type="nucleotide sequence ID" value="NZ_CCRH01000009.1"/>
</dbReference>
<comment type="function">
    <text evidence="1 12">DNA ligase that catalyzes the formation of phosphodiester linkages between 5'-phosphoryl and 3'-hydroxyl groups in double-stranded DNA using NAD as a coenzyme and as the energy source for the reaction. It is essential for DNA replication and repair of damaged DNA.</text>
</comment>
<dbReference type="GO" id="GO:0003677">
    <property type="term" value="F:DNA binding"/>
    <property type="evidence" value="ECO:0007669"/>
    <property type="project" value="InterPro"/>
</dbReference>
<keyword evidence="3 12" id="KW-0235">DNA replication</keyword>
<dbReference type="SMART" id="SM00532">
    <property type="entry name" value="LIGANc"/>
    <property type="match status" value="1"/>
</dbReference>
<feature type="binding site" evidence="12">
    <location>
        <position position="462"/>
    </location>
    <ligand>
        <name>Zn(2+)</name>
        <dbReference type="ChEBI" id="CHEBI:29105"/>
    </ligand>
</feature>
<evidence type="ECO:0000313" key="16">
    <source>
        <dbReference type="Proteomes" id="UP000046176"/>
    </source>
</evidence>
<comment type="caution">
    <text evidence="12">Lacks conserved residue(s) required for the propagation of feature annotation.</text>
</comment>
<feature type="binding site" evidence="12">
    <location>
        <begin position="93"/>
        <end position="94"/>
    </location>
    <ligand>
        <name>NAD(+)</name>
        <dbReference type="ChEBI" id="CHEBI:57540"/>
    </ligand>
</feature>
<dbReference type="InterPro" id="IPR018239">
    <property type="entry name" value="DNA_ligase_AS"/>
</dbReference>
<dbReference type="GO" id="GO:0046872">
    <property type="term" value="F:metal ion binding"/>
    <property type="evidence" value="ECO:0007669"/>
    <property type="project" value="UniProtKB-KW"/>
</dbReference>
<feature type="binding site" evidence="12">
    <location>
        <position position="435"/>
    </location>
    <ligand>
        <name>Zn(2+)</name>
        <dbReference type="ChEBI" id="CHEBI:29105"/>
    </ligand>
</feature>
<keyword evidence="5 12" id="KW-0227">DNA damage</keyword>
<evidence type="ECO:0000256" key="13">
    <source>
        <dbReference type="RuleBase" id="RU000618"/>
    </source>
</evidence>
<feature type="binding site" evidence="12">
    <location>
        <position position="432"/>
    </location>
    <ligand>
        <name>Zn(2+)</name>
        <dbReference type="ChEBI" id="CHEBI:29105"/>
    </ligand>
</feature>
<comment type="cofactor">
    <cofactor evidence="12">
        <name>Mg(2+)</name>
        <dbReference type="ChEBI" id="CHEBI:18420"/>
    </cofactor>
    <cofactor evidence="12">
        <name>Mn(2+)</name>
        <dbReference type="ChEBI" id="CHEBI:29035"/>
    </cofactor>
</comment>
<dbReference type="GO" id="GO:0006281">
    <property type="term" value="P:DNA repair"/>
    <property type="evidence" value="ECO:0007669"/>
    <property type="project" value="UniProtKB-KW"/>
</dbReference>
<dbReference type="InterPro" id="IPR004149">
    <property type="entry name" value="Znf_DNAligase_C4"/>
</dbReference>
<dbReference type="PANTHER" id="PTHR23389:SF9">
    <property type="entry name" value="DNA LIGASE"/>
    <property type="match status" value="1"/>
</dbReference>
<evidence type="ECO:0000256" key="8">
    <source>
        <dbReference type="ARBA" id="ARBA00023027"/>
    </source>
</evidence>
<name>A0A0T7FP27_NEOGA</name>
<dbReference type="Gene3D" id="1.10.150.20">
    <property type="entry name" value="5' to 3' exonuclease, C-terminal subdomain"/>
    <property type="match status" value="2"/>
</dbReference>
<dbReference type="PROSITE" id="PS01056">
    <property type="entry name" value="DNA_LIGASE_N2"/>
    <property type="match status" value="1"/>
</dbReference>
<comment type="similarity">
    <text evidence="12">Belongs to the NAD-dependent DNA ligase family. LigA subfamily.</text>
</comment>
<dbReference type="InterPro" id="IPR004150">
    <property type="entry name" value="NAD_DNA_ligase_OB"/>
</dbReference>
<dbReference type="SUPFAM" id="SSF56091">
    <property type="entry name" value="DNA ligase/mRNA capping enzyme, catalytic domain"/>
    <property type="match status" value="1"/>
</dbReference>
<evidence type="ECO:0000256" key="9">
    <source>
        <dbReference type="ARBA" id="ARBA00023204"/>
    </source>
</evidence>
<keyword evidence="6 12" id="KW-0862">Zinc</keyword>
<dbReference type="InterPro" id="IPR041663">
    <property type="entry name" value="DisA/LigA_HHH"/>
</dbReference>
<keyword evidence="8 12" id="KW-0520">NAD</keyword>
<evidence type="ECO:0000256" key="3">
    <source>
        <dbReference type="ARBA" id="ARBA00022705"/>
    </source>
</evidence>
<dbReference type="EC" id="6.5.1.2" evidence="12 13"/>
<feature type="binding site" evidence="12">
    <location>
        <position position="150"/>
    </location>
    <ligand>
        <name>NAD(+)</name>
        <dbReference type="ChEBI" id="CHEBI:57540"/>
    </ligand>
</feature>
<dbReference type="InterPro" id="IPR036420">
    <property type="entry name" value="BRCT_dom_sf"/>
</dbReference>
<comment type="catalytic activity">
    <reaction evidence="11 12 13">
        <text>NAD(+) + (deoxyribonucleotide)n-3'-hydroxyl + 5'-phospho-(deoxyribonucleotide)m = (deoxyribonucleotide)n+m + AMP + beta-nicotinamide D-nucleotide.</text>
        <dbReference type="EC" id="6.5.1.2"/>
    </reaction>
</comment>
<evidence type="ECO:0000256" key="4">
    <source>
        <dbReference type="ARBA" id="ARBA00022723"/>
    </source>
</evidence>
<dbReference type="GO" id="GO:0006260">
    <property type="term" value="P:DNA replication"/>
    <property type="evidence" value="ECO:0007669"/>
    <property type="project" value="UniProtKB-KW"/>
</dbReference>
<evidence type="ECO:0000256" key="11">
    <source>
        <dbReference type="ARBA" id="ARBA00034005"/>
    </source>
</evidence>
<dbReference type="OrthoDB" id="9759736at2"/>
<dbReference type="PANTHER" id="PTHR23389">
    <property type="entry name" value="CHROMOSOME TRANSMISSION FIDELITY FACTOR 18"/>
    <property type="match status" value="1"/>
</dbReference>
<dbReference type="SMART" id="SM00292">
    <property type="entry name" value="BRCT"/>
    <property type="match status" value="1"/>
</dbReference>
<dbReference type="SUPFAM" id="SSF47781">
    <property type="entry name" value="RuvA domain 2-like"/>
    <property type="match status" value="1"/>
</dbReference>
<dbReference type="Pfam" id="PF03120">
    <property type="entry name" value="OB_DNA_ligase"/>
    <property type="match status" value="1"/>
</dbReference>
<dbReference type="Gene3D" id="3.40.50.10190">
    <property type="entry name" value="BRCT domain"/>
    <property type="match status" value="1"/>
</dbReference>
<dbReference type="InterPro" id="IPR003583">
    <property type="entry name" value="Hlx-hairpin-Hlx_DNA-bd_motif"/>
</dbReference>
<evidence type="ECO:0000256" key="7">
    <source>
        <dbReference type="ARBA" id="ARBA00022842"/>
    </source>
</evidence>
<dbReference type="CDD" id="cd17748">
    <property type="entry name" value="BRCT_DNA_ligase_like"/>
    <property type="match status" value="1"/>
</dbReference>
<dbReference type="AlphaFoldDB" id="A0A0T7FP27"/>
<dbReference type="Pfam" id="PF00533">
    <property type="entry name" value="BRCT"/>
    <property type="match status" value="1"/>
</dbReference>
<dbReference type="Pfam" id="PF01653">
    <property type="entry name" value="DNA_ligase_aden"/>
    <property type="match status" value="1"/>
</dbReference>
<dbReference type="PROSITE" id="PS50172">
    <property type="entry name" value="BRCT"/>
    <property type="match status" value="1"/>
</dbReference>
<dbReference type="EMBL" id="CCRH01000009">
    <property type="protein sequence ID" value="CDZ36766.1"/>
    <property type="molecule type" value="Genomic_DNA"/>
</dbReference>
<dbReference type="PROSITE" id="PS01055">
    <property type="entry name" value="DNA_LIGASE_N1"/>
    <property type="match status" value="1"/>
</dbReference>
<dbReference type="InterPro" id="IPR033136">
    <property type="entry name" value="DNA_ligase_CS"/>
</dbReference>
<dbReference type="InterPro" id="IPR013839">
    <property type="entry name" value="DNAligase_adenylation"/>
</dbReference>
<dbReference type="Gene3D" id="3.30.470.30">
    <property type="entry name" value="DNA ligase/mRNA capping enzyme"/>
    <property type="match status" value="1"/>
</dbReference>
<keyword evidence="9 12" id="KW-0234">DNA repair</keyword>
<dbReference type="Gene3D" id="1.10.287.610">
    <property type="entry name" value="Helix hairpin bin"/>
    <property type="match status" value="1"/>
</dbReference>
<reference evidence="15 16" key="1">
    <citation type="submission" date="2014-08" db="EMBL/GenBank/DDBJ databases">
        <authorList>
            <person name="Chen Y.-H."/>
        </authorList>
    </citation>
    <scope>NUCLEOTIDE SEQUENCE [LARGE SCALE GENOMIC DNA]</scope>
</reference>
<organism evidence="15 16">
    <name type="scientific">Neorhizobium galegae bv. officinalis</name>
    <dbReference type="NCBI Taxonomy" id="323656"/>
    <lineage>
        <taxon>Bacteria</taxon>
        <taxon>Pseudomonadati</taxon>
        <taxon>Pseudomonadota</taxon>
        <taxon>Alphaproteobacteria</taxon>
        <taxon>Hyphomicrobiales</taxon>
        <taxon>Rhizobiaceae</taxon>
        <taxon>Rhizobium/Agrobacterium group</taxon>
        <taxon>Neorhizobium</taxon>
    </lineage>
</organism>
<dbReference type="FunFam" id="3.40.50.10190:FF:000054">
    <property type="entry name" value="DNA ligase"/>
    <property type="match status" value="1"/>
</dbReference>
<feature type="binding site" evidence="12">
    <location>
        <position position="127"/>
    </location>
    <ligand>
        <name>NAD(+)</name>
        <dbReference type="ChEBI" id="CHEBI:57540"/>
    </ligand>
</feature>
<proteinExistence type="inferred from homology"/>
<sequence>MPAEQTPVENLTEEQAAAELAYLAAEIARNDELYHGHDAPQISDADYDGLKRRNDAIEKRFPQLIRADSPSIRVGAAPLPTFAAITHSRPMLSLDNTFSDDDVRDFVSSVYRFLGQLPDGSIAFTAEPKIDGLSMSIRYENGRLVNAATRGDGTTGENVTENIKTIKEIPNRLPAGVPDVVEVRGEVYMTKSDFLALNEKMAAEGRQTYVNPRNTAAGSLRQLDAKVTASRNLKFFAYAWGEMSEMPADTQMGMVEKFREWGFPVNPLMKRLHAVEDIIAHYKDIGLKRPDLDYEIDGVVYKVDRLDLQARLGFRSRSPRWATAHKFPAEQAFTHVERIDIQVGRTGALTPVARLTPVTVGGVVVTNATLHNEDYIKGLGNSGEAIREPDHDIRVGDTVIVQRAGDVIPQVLDVVMEKRPSEAVPYEFPKKCPVCGSHAVRERNEKTGKLDSVTRCTGGFVCRAQATEHLKHFVSRNAFDIEGLGSKQIDFFFEAEDDALKIRTAPDIFTLKRRQEGSALTKLENIEGFGKVSVKKLFDAIDERRGIALHRFIYALGIRHVGETTAKLLARAYGTYEAFAKAMDDAAELSGDAWDDLNNIEGIGEVMARAIVEFFKEPRNVEVITRLREEVTPQEAEQPVASNSPIAGKTVVFTGSLEKFTRDEAKARAESLGAKVAGSVSKKTDYVVAGPGAGSKLDKARELGVQVMDEDEWLAFIA</sequence>
<evidence type="ECO:0000256" key="1">
    <source>
        <dbReference type="ARBA" id="ARBA00004067"/>
    </source>
</evidence>
<dbReference type="CDD" id="cd00114">
    <property type="entry name" value="LIGANc"/>
    <property type="match status" value="1"/>
</dbReference>
<dbReference type="HAMAP" id="MF_01588">
    <property type="entry name" value="DNA_ligase_A"/>
    <property type="match status" value="1"/>
</dbReference>
<feature type="binding site" evidence="12">
    <location>
        <position position="326"/>
    </location>
    <ligand>
        <name>NAD(+)</name>
        <dbReference type="ChEBI" id="CHEBI:57540"/>
    </ligand>
</feature>
<evidence type="ECO:0000256" key="5">
    <source>
        <dbReference type="ARBA" id="ARBA00022763"/>
    </source>
</evidence>
<dbReference type="Proteomes" id="UP000046176">
    <property type="component" value="Unassembled WGS sequence"/>
</dbReference>
<dbReference type="SMART" id="SM00278">
    <property type="entry name" value="HhH1"/>
    <property type="match status" value="3"/>
</dbReference>
<dbReference type="FunFam" id="3.30.470.30:FF:000001">
    <property type="entry name" value="DNA ligase"/>
    <property type="match status" value="1"/>
</dbReference>
<dbReference type="InterPro" id="IPR010994">
    <property type="entry name" value="RuvA_2-like"/>
</dbReference>
<dbReference type="SUPFAM" id="SSF50249">
    <property type="entry name" value="Nucleic acid-binding proteins"/>
    <property type="match status" value="1"/>
</dbReference>
<feature type="domain" description="BRCT" evidence="14">
    <location>
        <begin position="641"/>
        <end position="714"/>
    </location>
</feature>
<dbReference type="InterPro" id="IPR001357">
    <property type="entry name" value="BRCT_dom"/>
</dbReference>
<evidence type="ECO:0000256" key="2">
    <source>
        <dbReference type="ARBA" id="ARBA00022598"/>
    </source>
</evidence>
<evidence type="ECO:0000256" key="10">
    <source>
        <dbReference type="ARBA" id="ARBA00023211"/>
    </source>
</evidence>
<feature type="binding site" evidence="12">
    <location>
        <position position="186"/>
    </location>
    <ligand>
        <name>NAD(+)</name>
        <dbReference type="ChEBI" id="CHEBI:57540"/>
    </ligand>
</feature>